<dbReference type="RefSeq" id="WP_345162693.1">
    <property type="nucleotide sequence ID" value="NZ_BAABGX010000001.1"/>
</dbReference>
<organism evidence="1 2">
    <name type="scientific">Nibribacter koreensis</name>
    <dbReference type="NCBI Taxonomy" id="1084519"/>
    <lineage>
        <taxon>Bacteria</taxon>
        <taxon>Pseudomonadati</taxon>
        <taxon>Bacteroidota</taxon>
        <taxon>Cytophagia</taxon>
        <taxon>Cytophagales</taxon>
        <taxon>Hymenobacteraceae</taxon>
        <taxon>Nibribacter</taxon>
    </lineage>
</organism>
<accession>A0ABP8FBL5</accession>
<protein>
    <recommendedName>
        <fullName evidence="3">DUF3168 domain-containing protein</fullName>
    </recommendedName>
</protein>
<evidence type="ECO:0000313" key="2">
    <source>
        <dbReference type="Proteomes" id="UP001501844"/>
    </source>
</evidence>
<comment type="caution">
    <text evidence="1">The sequence shown here is derived from an EMBL/GenBank/DDBJ whole genome shotgun (WGS) entry which is preliminary data.</text>
</comment>
<dbReference type="InterPro" id="IPR053745">
    <property type="entry name" value="Viral_Tail_Comp_sf"/>
</dbReference>
<dbReference type="Gene3D" id="3.30.2000.30">
    <property type="match status" value="1"/>
</dbReference>
<dbReference type="Proteomes" id="UP001501844">
    <property type="component" value="Unassembled WGS sequence"/>
</dbReference>
<dbReference type="EMBL" id="BAABGX010000001">
    <property type="protein sequence ID" value="GAA4299395.1"/>
    <property type="molecule type" value="Genomic_DNA"/>
</dbReference>
<evidence type="ECO:0000313" key="1">
    <source>
        <dbReference type="EMBL" id="GAA4299395.1"/>
    </source>
</evidence>
<sequence length="156" mass="17421">MRDPQQALRNAYLSLLENQVFIAGPAYAQVYADFVPSTAARPYVLLSQQTVADGRTGNCPSAECTILVEIVWEVQGNLARTSEVNAMAEQAMQALKPLTERPTNVIEGFEVNQHYLEGSNTITEADPTSTRIRRLLRFRDVVFETIESNENIETTI</sequence>
<evidence type="ECO:0008006" key="3">
    <source>
        <dbReference type="Google" id="ProtNLM"/>
    </source>
</evidence>
<gene>
    <name evidence="1" type="ORF">GCM10023183_08600</name>
</gene>
<proteinExistence type="predicted"/>
<reference evidence="2" key="1">
    <citation type="journal article" date="2019" name="Int. J. Syst. Evol. Microbiol.">
        <title>The Global Catalogue of Microorganisms (GCM) 10K type strain sequencing project: providing services to taxonomists for standard genome sequencing and annotation.</title>
        <authorList>
            <consortium name="The Broad Institute Genomics Platform"/>
            <consortium name="The Broad Institute Genome Sequencing Center for Infectious Disease"/>
            <person name="Wu L."/>
            <person name="Ma J."/>
        </authorList>
    </citation>
    <scope>NUCLEOTIDE SEQUENCE [LARGE SCALE GENOMIC DNA]</scope>
    <source>
        <strain evidence="2">JCM 17917</strain>
    </source>
</reference>
<keyword evidence="2" id="KW-1185">Reference proteome</keyword>
<name>A0ABP8FBL5_9BACT</name>